<proteinExistence type="predicted"/>
<feature type="compositionally biased region" description="Basic and acidic residues" evidence="1">
    <location>
        <begin position="39"/>
        <end position="51"/>
    </location>
</feature>
<feature type="region of interest" description="Disordered" evidence="1">
    <location>
        <begin position="31"/>
        <end position="51"/>
    </location>
</feature>
<organism evidence="2 3">
    <name type="scientific">Vitis vinifera</name>
    <name type="common">Grape</name>
    <dbReference type="NCBI Taxonomy" id="29760"/>
    <lineage>
        <taxon>Eukaryota</taxon>
        <taxon>Viridiplantae</taxon>
        <taxon>Streptophyta</taxon>
        <taxon>Embryophyta</taxon>
        <taxon>Tracheophyta</taxon>
        <taxon>Spermatophyta</taxon>
        <taxon>Magnoliopsida</taxon>
        <taxon>eudicotyledons</taxon>
        <taxon>Gunneridae</taxon>
        <taxon>Pentapetalae</taxon>
        <taxon>rosids</taxon>
        <taxon>Vitales</taxon>
        <taxon>Vitaceae</taxon>
        <taxon>Viteae</taxon>
        <taxon>Vitis</taxon>
    </lineage>
</organism>
<dbReference type="EMBL" id="CP126661">
    <property type="protein sequence ID" value="WKA02660.1"/>
    <property type="molecule type" value="Genomic_DNA"/>
</dbReference>
<evidence type="ECO:0000313" key="3">
    <source>
        <dbReference type="Proteomes" id="UP001227230"/>
    </source>
</evidence>
<accession>A0ABY9D552</accession>
<reference evidence="2 3" key="1">
    <citation type="journal article" date="2023" name="Hortic Res">
        <title>The complete reference genome for grapevine (Vitis vinifera L.) genetics and breeding.</title>
        <authorList>
            <person name="Shi X."/>
            <person name="Cao S."/>
            <person name="Wang X."/>
            <person name="Huang S."/>
            <person name="Wang Y."/>
            <person name="Liu Z."/>
            <person name="Liu W."/>
            <person name="Leng X."/>
            <person name="Peng Y."/>
            <person name="Wang N."/>
            <person name="Wang Y."/>
            <person name="Ma Z."/>
            <person name="Xu X."/>
            <person name="Zhang F."/>
            <person name="Xue H."/>
            <person name="Zhong H."/>
            <person name="Wang Y."/>
            <person name="Zhang K."/>
            <person name="Velt A."/>
            <person name="Avia K."/>
            <person name="Holtgrawe D."/>
            <person name="Grimplet J."/>
            <person name="Matus J.T."/>
            <person name="Ware D."/>
            <person name="Wu X."/>
            <person name="Wang H."/>
            <person name="Liu C."/>
            <person name="Fang Y."/>
            <person name="Rustenholz C."/>
            <person name="Cheng Z."/>
            <person name="Xiao H."/>
            <person name="Zhou Y."/>
        </authorList>
    </citation>
    <scope>NUCLEOTIDE SEQUENCE [LARGE SCALE GENOMIC DNA]</scope>
    <source>
        <strain evidence="3">cv. Pinot noir / PN40024</strain>
        <tissue evidence="2">Leaf</tissue>
    </source>
</reference>
<evidence type="ECO:0000256" key="1">
    <source>
        <dbReference type="SAM" id="MobiDB-lite"/>
    </source>
</evidence>
<gene>
    <name evidence="2" type="ORF">VitviT2T_020821</name>
</gene>
<evidence type="ECO:0000313" key="2">
    <source>
        <dbReference type="EMBL" id="WKA02660.1"/>
    </source>
</evidence>
<protein>
    <submittedName>
        <fullName evidence="2">Uncharacterized protein</fullName>
    </submittedName>
</protein>
<keyword evidence="3" id="KW-1185">Reference proteome</keyword>
<dbReference type="Proteomes" id="UP001227230">
    <property type="component" value="Chromosome 14"/>
</dbReference>
<sequence length="109" mass="12477">MIAFTMSSSHQETSLADHSVLQIGLVVHITTTQRGHRQHGAEDPSKQEHQPDRISALLGIQHQQHILEAKHCSRLFENVENFKELIQRNIPEQFCNPFLLHEASHLTNL</sequence>
<name>A0ABY9D552_VITVI</name>